<proteinExistence type="predicted"/>
<organism evidence="2 3">
    <name type="scientific">Candidatus Atelocyanobacterium thalassa isolate SIO64986</name>
    <dbReference type="NCBI Taxonomy" id="1527444"/>
    <lineage>
        <taxon>Bacteria</taxon>
        <taxon>Bacillati</taxon>
        <taxon>Cyanobacteriota</taxon>
        <taxon>Cyanophyceae</taxon>
        <taxon>Oscillatoriophycideae</taxon>
        <taxon>Chroococcales</taxon>
        <taxon>Aphanothecaceae</taxon>
        <taxon>Candidatus Atelocyanobacterium</taxon>
        <taxon>Candidatus Atelocyanobacterium thalassae</taxon>
    </lineage>
</organism>
<dbReference type="EMBL" id="JPSP01000007">
    <property type="protein sequence ID" value="KFF41444.1"/>
    <property type="molecule type" value="Genomic_DNA"/>
</dbReference>
<dbReference type="Pfam" id="PF14271">
    <property type="entry name" value="DUF4359"/>
    <property type="match status" value="1"/>
</dbReference>
<dbReference type="Proteomes" id="UP000028922">
    <property type="component" value="Unassembled WGS sequence"/>
</dbReference>
<dbReference type="AlphaFoldDB" id="A0A086CGY0"/>
<reference evidence="2 3" key="1">
    <citation type="submission" date="2014-08" db="EMBL/GenBank/DDBJ databases">
        <title>Comparative genomics reveals surprising divergence of two closely related strains of uncultivated UCYN-A cyanobacteria.</title>
        <authorList>
            <person name="Bombar D."/>
            <person name="Heller P."/>
            <person name="Sanchez-Baracaldo P."/>
            <person name="Carter B.J."/>
            <person name="Zert J.P."/>
        </authorList>
    </citation>
    <scope>NUCLEOTIDE SEQUENCE [LARGE SCALE GENOMIC DNA]</scope>
</reference>
<keyword evidence="1" id="KW-1133">Transmembrane helix</keyword>
<accession>A0A086CGY0</accession>
<keyword evidence="1" id="KW-0812">Transmembrane</keyword>
<evidence type="ECO:0000313" key="3">
    <source>
        <dbReference type="Proteomes" id="UP000028922"/>
    </source>
</evidence>
<evidence type="ECO:0008006" key="4">
    <source>
        <dbReference type="Google" id="ProtNLM"/>
    </source>
</evidence>
<dbReference type="InterPro" id="IPR025578">
    <property type="entry name" value="DUF4359"/>
</dbReference>
<dbReference type="eggNOG" id="ENOG5032S45">
    <property type="taxonomic scope" value="Bacteria"/>
</dbReference>
<protein>
    <recommendedName>
        <fullName evidence="4">DUF4359 domain-containing protein</fullName>
    </recommendedName>
</protein>
<sequence>MKVLQIIKIVGGTVFIGLGVVMIVTNPGKHAYEKYAAKTLTGYLKQEVCSQSSGVLGSFLSEHCKTLVDIGKSNIHKVISNKTVRQNYLLFSIYETELLLPPPISNYEFETIGIFRKFYTYQADKF</sequence>
<name>A0A086CGY0_9CHRO</name>
<evidence type="ECO:0000313" key="2">
    <source>
        <dbReference type="EMBL" id="KFF41444.1"/>
    </source>
</evidence>
<gene>
    <name evidence="2" type="ORF">ucyna2_00757</name>
</gene>
<keyword evidence="1" id="KW-0472">Membrane</keyword>
<feature type="transmembrane region" description="Helical" evidence="1">
    <location>
        <begin position="6"/>
        <end position="25"/>
    </location>
</feature>
<dbReference type="STRING" id="1527444.ucyna2_00757"/>
<evidence type="ECO:0000256" key="1">
    <source>
        <dbReference type="SAM" id="Phobius"/>
    </source>
</evidence>
<comment type="caution">
    <text evidence="2">The sequence shown here is derived from an EMBL/GenBank/DDBJ whole genome shotgun (WGS) entry which is preliminary data.</text>
</comment>